<evidence type="ECO:0000256" key="1">
    <source>
        <dbReference type="SAM" id="Phobius"/>
    </source>
</evidence>
<keyword evidence="1" id="KW-0812">Transmembrane</keyword>
<evidence type="ECO:0008006" key="5">
    <source>
        <dbReference type="Google" id="ProtNLM"/>
    </source>
</evidence>
<feature type="chain" id="PRO_5031096411" description="HupE/UreJ family protein" evidence="2">
    <location>
        <begin position="28"/>
        <end position="348"/>
    </location>
</feature>
<dbReference type="Pfam" id="PF13795">
    <property type="entry name" value="HupE_UreJ_2"/>
    <property type="match status" value="1"/>
</dbReference>
<evidence type="ECO:0000256" key="2">
    <source>
        <dbReference type="SAM" id="SignalP"/>
    </source>
</evidence>
<dbReference type="AlphaFoldDB" id="A0A7W6BLW4"/>
<dbReference type="EMBL" id="JACIDT010000005">
    <property type="protein sequence ID" value="MBB3926017.1"/>
    <property type="molecule type" value="Genomic_DNA"/>
</dbReference>
<accession>A0A7W6BLW4</accession>
<gene>
    <name evidence="3" type="ORF">GGR43_001732</name>
</gene>
<dbReference type="InterPro" id="IPR032809">
    <property type="entry name" value="Put_HupE_UreJ"/>
</dbReference>
<keyword evidence="1" id="KW-1133">Transmembrane helix</keyword>
<evidence type="ECO:0000313" key="4">
    <source>
        <dbReference type="Proteomes" id="UP000571950"/>
    </source>
</evidence>
<organism evidence="3 4">
    <name type="scientific">Sphingobium jiangsuense</name>
    <dbReference type="NCBI Taxonomy" id="870476"/>
    <lineage>
        <taxon>Bacteria</taxon>
        <taxon>Pseudomonadati</taxon>
        <taxon>Pseudomonadota</taxon>
        <taxon>Alphaproteobacteria</taxon>
        <taxon>Sphingomonadales</taxon>
        <taxon>Sphingomonadaceae</taxon>
        <taxon>Sphingobium</taxon>
    </lineage>
</organism>
<feature type="signal peptide" evidence="2">
    <location>
        <begin position="1"/>
        <end position="27"/>
    </location>
</feature>
<feature type="transmembrane region" description="Helical" evidence="1">
    <location>
        <begin position="287"/>
        <end position="313"/>
    </location>
</feature>
<keyword evidence="4" id="KW-1185">Reference proteome</keyword>
<keyword evidence="2" id="KW-0732">Signal</keyword>
<sequence>MMSKSPARLVRFLLLLCGVLLAAPASADVFRAGEFTLMNGEDATSFTFVASVPDLADSTEAPVWPEGCEQISATRHLVGTRTQYGYGFRCDHVLRAGDTILTPWKLDGASFRSNVMGVEASRSLSGGDSGIAIPIGGALSGARSIVEIAWEYLIQGVLHIWMGWDHLAFVLCLCMIARGRRLIALVTAFTIGHSLSLSLAFFELVRLPVPPVEAIIALSIAIMAREALLMHRRDEGWDGGRDGKGDGALPHFRRQMLVVVAFGLLHGLGFASALSELGVQQAERVPALIFFNLGVEAGQLVFVAAMTAALAALRVVALARPMEAASMTAAGCLGCFWMVERIAGFLQA</sequence>
<dbReference type="Proteomes" id="UP000571950">
    <property type="component" value="Unassembled WGS sequence"/>
</dbReference>
<reference evidence="3 4" key="1">
    <citation type="submission" date="2020-08" db="EMBL/GenBank/DDBJ databases">
        <title>Genomic Encyclopedia of Type Strains, Phase IV (KMG-IV): sequencing the most valuable type-strain genomes for metagenomic binning, comparative biology and taxonomic classification.</title>
        <authorList>
            <person name="Goeker M."/>
        </authorList>
    </citation>
    <scope>NUCLEOTIDE SEQUENCE [LARGE SCALE GENOMIC DNA]</scope>
    <source>
        <strain evidence="3 4">DSM 26189</strain>
    </source>
</reference>
<dbReference type="RefSeq" id="WP_246343438.1">
    <property type="nucleotide sequence ID" value="NZ_BSPS01000004.1"/>
</dbReference>
<keyword evidence="1" id="KW-0472">Membrane</keyword>
<protein>
    <recommendedName>
        <fullName evidence="5">HupE/UreJ family protein</fullName>
    </recommendedName>
</protein>
<proteinExistence type="predicted"/>
<feature type="transmembrane region" description="Helical" evidence="1">
    <location>
        <begin position="182"/>
        <end position="202"/>
    </location>
</feature>
<feature type="transmembrane region" description="Helical" evidence="1">
    <location>
        <begin position="256"/>
        <end position="275"/>
    </location>
</feature>
<comment type="caution">
    <text evidence="3">The sequence shown here is derived from an EMBL/GenBank/DDBJ whole genome shotgun (WGS) entry which is preliminary data.</text>
</comment>
<name>A0A7W6BLW4_9SPHN</name>
<evidence type="ECO:0000313" key="3">
    <source>
        <dbReference type="EMBL" id="MBB3926017.1"/>
    </source>
</evidence>